<dbReference type="SMART" id="SM00382">
    <property type="entry name" value="AAA"/>
    <property type="match status" value="1"/>
</dbReference>
<dbReference type="PROSITE" id="PS50893">
    <property type="entry name" value="ABC_TRANSPORTER_2"/>
    <property type="match status" value="1"/>
</dbReference>
<evidence type="ECO:0000313" key="10">
    <source>
        <dbReference type="EMBL" id="NEI69249.1"/>
    </source>
</evidence>
<organism evidence="10 11">
    <name type="scientific">Rhizobium lusitanum</name>
    <dbReference type="NCBI Taxonomy" id="293958"/>
    <lineage>
        <taxon>Bacteria</taxon>
        <taxon>Pseudomonadati</taxon>
        <taxon>Pseudomonadota</taxon>
        <taxon>Alphaproteobacteria</taxon>
        <taxon>Hyphomicrobiales</taxon>
        <taxon>Rhizobiaceae</taxon>
        <taxon>Rhizobium/Agrobacterium group</taxon>
        <taxon>Rhizobium</taxon>
    </lineage>
</organism>
<evidence type="ECO:0000256" key="5">
    <source>
        <dbReference type="ARBA" id="ARBA00022741"/>
    </source>
</evidence>
<dbReference type="EMBL" id="WUEY01000002">
    <property type="protein sequence ID" value="NEI69249.1"/>
    <property type="molecule type" value="Genomic_DNA"/>
</dbReference>
<keyword evidence="8" id="KW-0472">Membrane</keyword>
<keyword evidence="6 10" id="KW-0067">ATP-binding</keyword>
<dbReference type="GO" id="GO:0016887">
    <property type="term" value="F:ATP hydrolysis activity"/>
    <property type="evidence" value="ECO:0007669"/>
    <property type="project" value="InterPro"/>
</dbReference>
<evidence type="ECO:0000256" key="1">
    <source>
        <dbReference type="ARBA" id="ARBA00004202"/>
    </source>
</evidence>
<evidence type="ECO:0000256" key="2">
    <source>
        <dbReference type="ARBA" id="ARBA00005417"/>
    </source>
</evidence>
<keyword evidence="7" id="KW-0029">Amino-acid transport</keyword>
<dbReference type="PANTHER" id="PTHR43166:SF9">
    <property type="entry name" value="GLUTAMATE_ASPARTATE IMPORT ATP-BINDING PROTEIN GLTL"/>
    <property type="match status" value="1"/>
</dbReference>
<feature type="domain" description="ABC transporter" evidence="9">
    <location>
        <begin position="9"/>
        <end position="255"/>
    </location>
</feature>
<dbReference type="GO" id="GO:0015424">
    <property type="term" value="F:ABC-type amino acid transporter activity"/>
    <property type="evidence" value="ECO:0007669"/>
    <property type="project" value="InterPro"/>
</dbReference>
<dbReference type="AlphaFoldDB" id="A0A6L9U170"/>
<dbReference type="InterPro" id="IPR050086">
    <property type="entry name" value="MetN_ABC_transporter-like"/>
</dbReference>
<evidence type="ECO:0000313" key="11">
    <source>
        <dbReference type="Proteomes" id="UP000483035"/>
    </source>
</evidence>
<dbReference type="RefSeq" id="WP_163985660.1">
    <property type="nucleotide sequence ID" value="NZ_WUEY01000002.1"/>
</dbReference>
<evidence type="ECO:0000256" key="8">
    <source>
        <dbReference type="ARBA" id="ARBA00023136"/>
    </source>
</evidence>
<evidence type="ECO:0000256" key="4">
    <source>
        <dbReference type="ARBA" id="ARBA00022475"/>
    </source>
</evidence>
<dbReference type="InterPro" id="IPR017871">
    <property type="entry name" value="ABC_transporter-like_CS"/>
</dbReference>
<keyword evidence="5" id="KW-0547">Nucleotide-binding</keyword>
<proteinExistence type="inferred from homology"/>
<dbReference type="GO" id="GO:0005886">
    <property type="term" value="C:plasma membrane"/>
    <property type="evidence" value="ECO:0007669"/>
    <property type="project" value="UniProtKB-SubCell"/>
</dbReference>
<reference evidence="10 11" key="1">
    <citation type="submission" date="2019-12" db="EMBL/GenBank/DDBJ databases">
        <title>Rhizobium genotypes associated with high levels of biological nitrogen fixation by grain legumes in a temperate-maritime cropping system.</title>
        <authorList>
            <person name="Maluk M."/>
            <person name="Francesc Ferrando Molina F."/>
            <person name="Lopez Del Egido L."/>
            <person name="Lafos M."/>
            <person name="Langarica-Fuentes A."/>
            <person name="Gebre Yohannes G."/>
            <person name="Young M.W."/>
            <person name="Martin P."/>
            <person name="Gantlett R."/>
            <person name="Kenicer G."/>
            <person name="Hawes C."/>
            <person name="Begg G.S."/>
            <person name="Quilliam R.S."/>
            <person name="Squire G.R."/>
            <person name="Poole P.S."/>
            <person name="Young P.W."/>
            <person name="Iannetta P.M."/>
            <person name="James E.K."/>
        </authorList>
    </citation>
    <scope>NUCLEOTIDE SEQUENCE [LARGE SCALE GENOMIC DNA]</scope>
    <source>
        <strain evidence="10 11">JHI1118</strain>
    </source>
</reference>
<dbReference type="Pfam" id="PF00005">
    <property type="entry name" value="ABC_tran"/>
    <property type="match status" value="1"/>
</dbReference>
<dbReference type="PANTHER" id="PTHR43166">
    <property type="entry name" value="AMINO ACID IMPORT ATP-BINDING PROTEIN"/>
    <property type="match status" value="1"/>
</dbReference>
<name>A0A6L9U170_9HYPH</name>
<protein>
    <submittedName>
        <fullName evidence="10">ATP-binding cassette domain-containing protein</fullName>
    </submittedName>
</protein>
<comment type="similarity">
    <text evidence="2">Belongs to the ABC transporter superfamily.</text>
</comment>
<evidence type="ECO:0000256" key="3">
    <source>
        <dbReference type="ARBA" id="ARBA00022448"/>
    </source>
</evidence>
<dbReference type="PROSITE" id="PS00211">
    <property type="entry name" value="ABC_TRANSPORTER_1"/>
    <property type="match status" value="1"/>
</dbReference>
<dbReference type="SUPFAM" id="SSF52540">
    <property type="entry name" value="P-loop containing nucleoside triphosphate hydrolases"/>
    <property type="match status" value="1"/>
</dbReference>
<dbReference type="InterPro" id="IPR027417">
    <property type="entry name" value="P-loop_NTPase"/>
</dbReference>
<dbReference type="InterPro" id="IPR003593">
    <property type="entry name" value="AAA+_ATPase"/>
</dbReference>
<gene>
    <name evidence="10" type="ORF">GR212_06640</name>
</gene>
<comment type="subcellular location">
    <subcellularLocation>
        <location evidence="1">Cell membrane</location>
        <topology evidence="1">Peripheral membrane protein</topology>
    </subcellularLocation>
</comment>
<evidence type="ECO:0000259" key="9">
    <source>
        <dbReference type="PROSITE" id="PS50893"/>
    </source>
</evidence>
<dbReference type="InterPro" id="IPR030679">
    <property type="entry name" value="ABC_ATPase_HisP-typ"/>
</dbReference>
<dbReference type="Proteomes" id="UP000483035">
    <property type="component" value="Unassembled WGS sequence"/>
</dbReference>
<evidence type="ECO:0000256" key="7">
    <source>
        <dbReference type="ARBA" id="ARBA00022970"/>
    </source>
</evidence>
<dbReference type="Gene3D" id="3.40.50.300">
    <property type="entry name" value="P-loop containing nucleotide triphosphate hydrolases"/>
    <property type="match status" value="1"/>
</dbReference>
<sequence>MSEAAPPLIRIARVSKRFGSVAVLNDLDLEVRPFENLSLIGPSGAGKSMVLRILMTLEKIDEGSVTIDGLNLWGDGGVGRASVPASANDIKAVRRRVGMVFQSLNLFPHMSALRNVAEAPVRVLKLPKEEAYARAAELLDRVGLGAKQGSYPTELSGGQQQRVAIARALAMRPKILLFDEVTSALDPETVGEVLGVIREVARGHSLTTISVTHQLKLAGEISDRICFLESGRIVEEGPPDQILYAPVNGRTRAFVEALL</sequence>
<dbReference type="InterPro" id="IPR003439">
    <property type="entry name" value="ABC_transporter-like_ATP-bd"/>
</dbReference>
<keyword evidence="3" id="KW-0813">Transport</keyword>
<dbReference type="GO" id="GO:0005524">
    <property type="term" value="F:ATP binding"/>
    <property type="evidence" value="ECO:0007669"/>
    <property type="project" value="UniProtKB-KW"/>
</dbReference>
<keyword evidence="4" id="KW-1003">Cell membrane</keyword>
<evidence type="ECO:0000256" key="6">
    <source>
        <dbReference type="ARBA" id="ARBA00022840"/>
    </source>
</evidence>
<accession>A0A6L9U170</accession>
<comment type="caution">
    <text evidence="10">The sequence shown here is derived from an EMBL/GenBank/DDBJ whole genome shotgun (WGS) entry which is preliminary data.</text>
</comment>
<dbReference type="PIRSF" id="PIRSF039085">
    <property type="entry name" value="ABC_ATPase_HisP"/>
    <property type="match status" value="1"/>
</dbReference>